<dbReference type="Proteomes" id="UP001216595">
    <property type="component" value="Unassembled WGS sequence"/>
</dbReference>
<gene>
    <name evidence="2" type="ORF">PQU94_00470</name>
</gene>
<evidence type="ECO:0000259" key="1">
    <source>
        <dbReference type="Pfam" id="PF00535"/>
    </source>
</evidence>
<protein>
    <submittedName>
        <fullName evidence="2">Glycosyltransferase</fullName>
        <ecNumber evidence="2">2.4.-.-</ecNumber>
    </submittedName>
</protein>
<dbReference type="EC" id="2.4.-.-" evidence="2"/>
<dbReference type="RefSeq" id="WP_272739526.1">
    <property type="nucleotide sequence ID" value="NZ_JAQQKW010000001.1"/>
</dbReference>
<dbReference type="PANTHER" id="PTHR43685:SF2">
    <property type="entry name" value="GLYCOSYLTRANSFERASE 2-LIKE DOMAIN-CONTAINING PROTEIN"/>
    <property type="match status" value="1"/>
</dbReference>
<dbReference type="Pfam" id="PF00535">
    <property type="entry name" value="Glycos_transf_2"/>
    <property type="match status" value="1"/>
</dbReference>
<dbReference type="InterPro" id="IPR029044">
    <property type="entry name" value="Nucleotide-diphossugar_trans"/>
</dbReference>
<name>A0ABT5I985_9CAUL</name>
<keyword evidence="2" id="KW-0808">Transferase</keyword>
<organism evidence="2 3">
    <name type="scientific">Asticcacaulis currens</name>
    <dbReference type="NCBI Taxonomy" id="2984210"/>
    <lineage>
        <taxon>Bacteria</taxon>
        <taxon>Pseudomonadati</taxon>
        <taxon>Pseudomonadota</taxon>
        <taxon>Alphaproteobacteria</taxon>
        <taxon>Caulobacterales</taxon>
        <taxon>Caulobacteraceae</taxon>
        <taxon>Asticcacaulis</taxon>
    </lineage>
</organism>
<evidence type="ECO:0000313" key="2">
    <source>
        <dbReference type="EMBL" id="MDC7692748.1"/>
    </source>
</evidence>
<proteinExistence type="predicted"/>
<sequence>MVTICPAKETDFLEEAAHYTFPLTVVRGGVGASTQRNVIIRHATDTDLMVFLDDDYIADPDFLLEVERLFISQPDIVIATGDVIADGAQGIGITLDDAKRMVETLPPQPEEMLQNVFNGYGCNMIVRMSEARRHGILFDEALPLYSWWEDVDFSRRLAPFGRIVKSNRLRGVHMGSKSGRSPGQRLGYSQVANVVYMMQKGTVPLGVGTLRIARNVFANMTRQFIPEPWVDRRGRFVGNLKAIRDCLYSPADPRKCLEL</sequence>
<dbReference type="EMBL" id="JAQQKW010000001">
    <property type="protein sequence ID" value="MDC7692748.1"/>
    <property type="molecule type" value="Genomic_DNA"/>
</dbReference>
<comment type="caution">
    <text evidence="2">The sequence shown here is derived from an EMBL/GenBank/DDBJ whole genome shotgun (WGS) entry which is preliminary data.</text>
</comment>
<dbReference type="PANTHER" id="PTHR43685">
    <property type="entry name" value="GLYCOSYLTRANSFERASE"/>
    <property type="match status" value="1"/>
</dbReference>
<dbReference type="InterPro" id="IPR050834">
    <property type="entry name" value="Glycosyltransf_2"/>
</dbReference>
<keyword evidence="3" id="KW-1185">Reference proteome</keyword>
<accession>A0ABT5I985</accession>
<dbReference type="Gene3D" id="3.90.550.10">
    <property type="entry name" value="Spore Coat Polysaccharide Biosynthesis Protein SpsA, Chain A"/>
    <property type="match status" value="1"/>
</dbReference>
<reference evidence="2 3" key="1">
    <citation type="submission" date="2023-01" db="EMBL/GenBank/DDBJ databases">
        <title>Novel species of the genus Asticcacaulis isolated from rivers.</title>
        <authorList>
            <person name="Lu H."/>
        </authorList>
    </citation>
    <scope>NUCLEOTIDE SEQUENCE [LARGE SCALE GENOMIC DNA]</scope>
    <source>
        <strain evidence="2 3">DXS10W</strain>
    </source>
</reference>
<dbReference type="SUPFAM" id="SSF53448">
    <property type="entry name" value="Nucleotide-diphospho-sugar transferases"/>
    <property type="match status" value="1"/>
</dbReference>
<dbReference type="InterPro" id="IPR001173">
    <property type="entry name" value="Glyco_trans_2-like"/>
</dbReference>
<feature type="domain" description="Glycosyltransferase 2-like" evidence="1">
    <location>
        <begin position="12"/>
        <end position="95"/>
    </location>
</feature>
<dbReference type="GO" id="GO:0016757">
    <property type="term" value="F:glycosyltransferase activity"/>
    <property type="evidence" value="ECO:0007669"/>
    <property type="project" value="UniProtKB-KW"/>
</dbReference>
<evidence type="ECO:0000313" key="3">
    <source>
        <dbReference type="Proteomes" id="UP001216595"/>
    </source>
</evidence>
<keyword evidence="2" id="KW-0328">Glycosyltransferase</keyword>